<comment type="caution">
    <text evidence="3">The sequence shown here is derived from an EMBL/GenBank/DDBJ whole genome shotgun (WGS) entry which is preliminary data.</text>
</comment>
<dbReference type="PANTHER" id="PTHR46268">
    <property type="entry name" value="STRESS RESPONSE PROTEIN NHAX"/>
    <property type="match status" value="1"/>
</dbReference>
<dbReference type="EMBL" id="BAAAPE010000005">
    <property type="protein sequence ID" value="GAA2069989.1"/>
    <property type="molecule type" value="Genomic_DNA"/>
</dbReference>
<dbReference type="InterPro" id="IPR014729">
    <property type="entry name" value="Rossmann-like_a/b/a_fold"/>
</dbReference>
<protein>
    <submittedName>
        <fullName evidence="3">Universal stress protein</fullName>
    </submittedName>
</protein>
<dbReference type="Proteomes" id="UP001500016">
    <property type="component" value="Unassembled WGS sequence"/>
</dbReference>
<dbReference type="PRINTS" id="PR01438">
    <property type="entry name" value="UNVRSLSTRESS"/>
</dbReference>
<comment type="similarity">
    <text evidence="1">Belongs to the universal stress protein A family.</text>
</comment>
<proteinExistence type="inferred from homology"/>
<dbReference type="InterPro" id="IPR006016">
    <property type="entry name" value="UspA"/>
</dbReference>
<organism evidence="3 4">
    <name type="scientific">Streptomyces albiaxialis</name>
    <dbReference type="NCBI Taxonomy" id="329523"/>
    <lineage>
        <taxon>Bacteria</taxon>
        <taxon>Bacillati</taxon>
        <taxon>Actinomycetota</taxon>
        <taxon>Actinomycetes</taxon>
        <taxon>Kitasatosporales</taxon>
        <taxon>Streptomycetaceae</taxon>
        <taxon>Streptomyces</taxon>
    </lineage>
</organism>
<accession>A0ABP5HCX5</accession>
<dbReference type="SUPFAM" id="SSF52402">
    <property type="entry name" value="Adenine nucleotide alpha hydrolases-like"/>
    <property type="match status" value="2"/>
</dbReference>
<evidence type="ECO:0000256" key="1">
    <source>
        <dbReference type="ARBA" id="ARBA00008791"/>
    </source>
</evidence>
<evidence type="ECO:0000313" key="4">
    <source>
        <dbReference type="Proteomes" id="UP001500016"/>
    </source>
</evidence>
<name>A0ABP5HCX5_9ACTN</name>
<dbReference type="Pfam" id="PF00582">
    <property type="entry name" value="Usp"/>
    <property type="match status" value="2"/>
</dbReference>
<dbReference type="Gene3D" id="3.40.50.620">
    <property type="entry name" value="HUPs"/>
    <property type="match status" value="2"/>
</dbReference>
<dbReference type="PANTHER" id="PTHR46268:SF6">
    <property type="entry name" value="UNIVERSAL STRESS PROTEIN UP12"/>
    <property type="match status" value="1"/>
</dbReference>
<reference evidence="4" key="1">
    <citation type="journal article" date="2019" name="Int. J. Syst. Evol. Microbiol.">
        <title>The Global Catalogue of Microorganisms (GCM) 10K type strain sequencing project: providing services to taxonomists for standard genome sequencing and annotation.</title>
        <authorList>
            <consortium name="The Broad Institute Genomics Platform"/>
            <consortium name="The Broad Institute Genome Sequencing Center for Infectious Disease"/>
            <person name="Wu L."/>
            <person name="Ma J."/>
        </authorList>
    </citation>
    <scope>NUCLEOTIDE SEQUENCE [LARGE SCALE GENOMIC DNA]</scope>
    <source>
        <strain evidence="4">JCM 15478</strain>
    </source>
</reference>
<gene>
    <name evidence="3" type="ORF">GCM10009801_20340</name>
</gene>
<feature type="domain" description="UspA" evidence="2">
    <location>
        <begin position="174"/>
        <end position="313"/>
    </location>
</feature>
<evidence type="ECO:0000313" key="3">
    <source>
        <dbReference type="EMBL" id="GAA2069989.1"/>
    </source>
</evidence>
<feature type="domain" description="UspA" evidence="2">
    <location>
        <begin position="7"/>
        <end position="149"/>
    </location>
</feature>
<dbReference type="RefSeq" id="WP_344526298.1">
    <property type="nucleotide sequence ID" value="NZ_BAAAPE010000005.1"/>
</dbReference>
<sequence length="320" mass="33266">MTDTPGHVVVGYDGSAPAARAVDRAAAEAARRNTGLDVLCGWPWSPHAYPASGGPGLAMDAALDAVAHRDTAQAALDARAAHVRESHPGMPVTATLTEEAAAPALVRASRDAPLTVVGARGHGGFAGLLLGSVGLRVAAHCEGPLMVVRGDGREERAGERAGEGAGEAQDPAGTVLLGVKSDDDAPAVRFAFEEARRRAAKLSVLHAWLYPPIPRGTRTPPSEHDALDLEEYRRTAEQVARSAFGPLREEYADVMVDTGAACADPAPVLLEASGSADVVVLAAHRPRHRLSLQLGPVTHALLHHAHCPVVLVPVGSAEDR</sequence>
<evidence type="ECO:0000259" key="2">
    <source>
        <dbReference type="Pfam" id="PF00582"/>
    </source>
</evidence>
<dbReference type="InterPro" id="IPR006015">
    <property type="entry name" value="Universal_stress_UspA"/>
</dbReference>
<keyword evidence="4" id="KW-1185">Reference proteome</keyword>